<dbReference type="AlphaFoldDB" id="A0A0A9A2T1"/>
<dbReference type="EMBL" id="GBRH01251946">
    <property type="protein sequence ID" value="JAD45949.1"/>
    <property type="molecule type" value="Transcribed_RNA"/>
</dbReference>
<sequence length="46" mass="5503">MRQITLRFQLFCQIIMVGRQISSKYGMMSSQVCRAPTIFKIQWYRG</sequence>
<name>A0A0A9A2T1_ARUDO</name>
<reference evidence="1" key="1">
    <citation type="submission" date="2014-09" db="EMBL/GenBank/DDBJ databases">
        <authorList>
            <person name="Magalhaes I.L.F."/>
            <person name="Oliveira U."/>
            <person name="Santos F.R."/>
            <person name="Vidigal T.H.D.A."/>
            <person name="Brescovit A.D."/>
            <person name="Santos A.J."/>
        </authorList>
    </citation>
    <scope>NUCLEOTIDE SEQUENCE</scope>
    <source>
        <tissue evidence="1">Shoot tissue taken approximately 20 cm above the soil surface</tissue>
    </source>
</reference>
<evidence type="ECO:0000313" key="1">
    <source>
        <dbReference type="EMBL" id="JAD45949.1"/>
    </source>
</evidence>
<reference evidence="1" key="2">
    <citation type="journal article" date="2015" name="Data Brief">
        <title>Shoot transcriptome of the giant reed, Arundo donax.</title>
        <authorList>
            <person name="Barrero R.A."/>
            <person name="Guerrero F.D."/>
            <person name="Moolhuijzen P."/>
            <person name="Goolsby J.A."/>
            <person name="Tidwell J."/>
            <person name="Bellgard S.E."/>
            <person name="Bellgard M.I."/>
        </authorList>
    </citation>
    <scope>NUCLEOTIDE SEQUENCE</scope>
    <source>
        <tissue evidence="1">Shoot tissue taken approximately 20 cm above the soil surface</tissue>
    </source>
</reference>
<organism evidence="1">
    <name type="scientific">Arundo donax</name>
    <name type="common">Giant reed</name>
    <name type="synonym">Donax arundinaceus</name>
    <dbReference type="NCBI Taxonomy" id="35708"/>
    <lineage>
        <taxon>Eukaryota</taxon>
        <taxon>Viridiplantae</taxon>
        <taxon>Streptophyta</taxon>
        <taxon>Embryophyta</taxon>
        <taxon>Tracheophyta</taxon>
        <taxon>Spermatophyta</taxon>
        <taxon>Magnoliopsida</taxon>
        <taxon>Liliopsida</taxon>
        <taxon>Poales</taxon>
        <taxon>Poaceae</taxon>
        <taxon>PACMAD clade</taxon>
        <taxon>Arundinoideae</taxon>
        <taxon>Arundineae</taxon>
        <taxon>Arundo</taxon>
    </lineage>
</organism>
<proteinExistence type="predicted"/>
<protein>
    <submittedName>
        <fullName evidence="1">Uncharacterized protein</fullName>
    </submittedName>
</protein>
<accession>A0A0A9A2T1</accession>